<keyword evidence="3" id="KW-0282">Flagellum</keyword>
<keyword evidence="3" id="KW-0969">Cilium</keyword>
<reference evidence="4" key="1">
    <citation type="journal article" date="2019" name="Int. J. Syst. Evol. Microbiol.">
        <title>The Global Catalogue of Microorganisms (GCM) 10K type strain sequencing project: providing services to taxonomists for standard genome sequencing and annotation.</title>
        <authorList>
            <consortium name="The Broad Institute Genomics Platform"/>
            <consortium name="The Broad Institute Genome Sequencing Center for Infectious Disease"/>
            <person name="Wu L."/>
            <person name="Ma J."/>
        </authorList>
    </citation>
    <scope>NUCLEOTIDE SEQUENCE [LARGE SCALE GENOMIC DNA]</scope>
    <source>
        <strain evidence="4">IBRC-M 10906</strain>
    </source>
</reference>
<feature type="compositionally biased region" description="Low complexity" evidence="1">
    <location>
        <begin position="39"/>
        <end position="69"/>
    </location>
</feature>
<dbReference type="Proteomes" id="UP001597478">
    <property type="component" value="Unassembled WGS sequence"/>
</dbReference>
<gene>
    <name evidence="3" type="ORF">ACFS2C_16690</name>
</gene>
<accession>A0ABW5WBY3</accession>
<keyword evidence="2" id="KW-0812">Transmembrane</keyword>
<dbReference type="RefSeq" id="WP_377391017.1">
    <property type="nucleotide sequence ID" value="NZ_JBHSAN010000024.1"/>
</dbReference>
<comment type="caution">
    <text evidence="3">The sequence shown here is derived from an EMBL/GenBank/DDBJ whole genome shotgun (WGS) entry which is preliminary data.</text>
</comment>
<protein>
    <submittedName>
        <fullName evidence="3">Flagellar basal body protein FliL</fullName>
    </submittedName>
</protein>
<keyword evidence="4" id="KW-1185">Reference proteome</keyword>
<name>A0ABW5WBY3_9PSEU</name>
<evidence type="ECO:0000313" key="4">
    <source>
        <dbReference type="Proteomes" id="UP001597478"/>
    </source>
</evidence>
<keyword evidence="2" id="KW-1133">Transmembrane helix</keyword>
<dbReference type="EMBL" id="JBHUOF010000021">
    <property type="protein sequence ID" value="MFD2801031.1"/>
    <property type="molecule type" value="Genomic_DNA"/>
</dbReference>
<feature type="region of interest" description="Disordered" evidence="1">
    <location>
        <begin position="1"/>
        <end position="75"/>
    </location>
</feature>
<evidence type="ECO:0000256" key="2">
    <source>
        <dbReference type="SAM" id="Phobius"/>
    </source>
</evidence>
<evidence type="ECO:0000256" key="1">
    <source>
        <dbReference type="SAM" id="MobiDB-lite"/>
    </source>
</evidence>
<sequence>MTTPGPGDQWPNPQQGGYPPPGGQYGNQPYGGPPPQPGGYPQQGYPQQYAPTNYQQPPGAAYQQPGGVAVPPPPGGGGRSKRGLIIGLVVALVVAAGGVASYFAFWQRDSAAAGAATPTDAALNLANSFGDGDLVGMLSTLAPAEAALLTDPLKDSTTELKRLGILTEGADPSNFGGISLTTENLTFDEQGAEQINDHLTITKLTGGKVTLGADLANLPIADEYRDAMLAEAGGAATGGSQTIDIGQVVRETGEPIRIATVKVGDEWYPSLFYTIADNALHEEGEQWPSQPIPANGAASPNEAVQQTVQAALEGNLRRVIELLPPDEMGVLHDVGPLILDEMSSFTGAPEDVRITKLETETSEVSGGTRATITALDLELGSQGSMSLAKDGDCYQATFQGQTERLCADQLAAIVEQEADSGMPQAARDALTNLGAGVMKQGLGVVTTEVDGKHYVSPLRTFTELGMTVLRSMQPEDVQAMMEGAN</sequence>
<organism evidence="3 4">
    <name type="scientific">Prauserella oleivorans</name>
    <dbReference type="NCBI Taxonomy" id="1478153"/>
    <lineage>
        <taxon>Bacteria</taxon>
        <taxon>Bacillati</taxon>
        <taxon>Actinomycetota</taxon>
        <taxon>Actinomycetes</taxon>
        <taxon>Pseudonocardiales</taxon>
        <taxon>Pseudonocardiaceae</taxon>
        <taxon>Prauserella</taxon>
    </lineage>
</organism>
<proteinExistence type="predicted"/>
<keyword evidence="3" id="KW-0966">Cell projection</keyword>
<feature type="transmembrane region" description="Helical" evidence="2">
    <location>
        <begin position="84"/>
        <end position="106"/>
    </location>
</feature>
<keyword evidence="2" id="KW-0472">Membrane</keyword>
<evidence type="ECO:0000313" key="3">
    <source>
        <dbReference type="EMBL" id="MFD2801031.1"/>
    </source>
</evidence>